<evidence type="ECO:0000256" key="1">
    <source>
        <dbReference type="SAM" id="MobiDB-lite"/>
    </source>
</evidence>
<dbReference type="Proteomes" id="UP001189429">
    <property type="component" value="Unassembled WGS sequence"/>
</dbReference>
<sequence length="463" mass="49370">MLVVEPIKQVTASSEEGDFLRPIWPKGGETEAIWKARVVESMRGTAGLRESVLLLHIARDTRDLIILGEQFDNNDSEIVKIGERVEVLQSPEELRAHVGDALVAEVLKEMRAQSASWSWATAARAVISSAGSFSSDSDDKDQLLSEIKDCWKEDPICTSVIIAFWQRCICKIAVQGVASLVGLASGEIVEPADLVLEWFPLKADRSLPGTLLETMQRCGWTRRSTVPTAEEAARKPSRPRGARARPKKGEKSSRAPPEPESEQVWCPAHASNSLRPKVAPRSCACASCGVQVVTNHAEFSRCHACSAKENRCMCCGSKASPGPMLPNAAVAKVALPATSPSPSASPALATLGKSPVSVKSGASVSASPMSVKSASATVPPRFCQLHDSSHKRAKQAEPTSKECGCCRTPALTTYSLFRFCAPCSDKEKKCMICGAEALVAGSYVPSASFVTWPASLVHGAGGA</sequence>
<dbReference type="EMBL" id="CAUYUJ010020471">
    <property type="protein sequence ID" value="CAK0898433.1"/>
    <property type="molecule type" value="Genomic_DNA"/>
</dbReference>
<feature type="compositionally biased region" description="Basic residues" evidence="1">
    <location>
        <begin position="235"/>
        <end position="246"/>
    </location>
</feature>
<gene>
    <name evidence="2" type="ORF">PCOR1329_LOCUS76287</name>
</gene>
<feature type="non-terminal residue" evidence="2">
    <location>
        <position position="463"/>
    </location>
</feature>
<protein>
    <submittedName>
        <fullName evidence="2">Uncharacterized protein</fullName>
    </submittedName>
</protein>
<reference evidence="2" key="1">
    <citation type="submission" date="2023-10" db="EMBL/GenBank/DDBJ databases">
        <authorList>
            <person name="Chen Y."/>
            <person name="Shah S."/>
            <person name="Dougan E. K."/>
            <person name="Thang M."/>
            <person name="Chan C."/>
        </authorList>
    </citation>
    <scope>NUCLEOTIDE SEQUENCE [LARGE SCALE GENOMIC DNA]</scope>
</reference>
<evidence type="ECO:0000313" key="2">
    <source>
        <dbReference type="EMBL" id="CAK0898433.1"/>
    </source>
</evidence>
<accession>A0ABN9XFU1</accession>
<name>A0ABN9XFU1_9DINO</name>
<feature type="region of interest" description="Disordered" evidence="1">
    <location>
        <begin position="224"/>
        <end position="264"/>
    </location>
</feature>
<organism evidence="2 3">
    <name type="scientific">Prorocentrum cordatum</name>
    <dbReference type="NCBI Taxonomy" id="2364126"/>
    <lineage>
        <taxon>Eukaryota</taxon>
        <taxon>Sar</taxon>
        <taxon>Alveolata</taxon>
        <taxon>Dinophyceae</taxon>
        <taxon>Prorocentrales</taxon>
        <taxon>Prorocentraceae</taxon>
        <taxon>Prorocentrum</taxon>
    </lineage>
</organism>
<keyword evidence="3" id="KW-1185">Reference proteome</keyword>
<proteinExistence type="predicted"/>
<comment type="caution">
    <text evidence="2">The sequence shown here is derived from an EMBL/GenBank/DDBJ whole genome shotgun (WGS) entry which is preliminary data.</text>
</comment>
<evidence type="ECO:0000313" key="3">
    <source>
        <dbReference type="Proteomes" id="UP001189429"/>
    </source>
</evidence>